<evidence type="ECO:0000313" key="2">
    <source>
        <dbReference type="EMBL" id="KAH1184736.1"/>
    </source>
</evidence>
<feature type="compositionally biased region" description="Low complexity" evidence="1">
    <location>
        <begin position="85"/>
        <end position="98"/>
    </location>
</feature>
<feature type="region of interest" description="Disordered" evidence="1">
    <location>
        <begin position="67"/>
        <end position="109"/>
    </location>
</feature>
<dbReference type="AlphaFoldDB" id="A0A9D3XRE7"/>
<gene>
    <name evidence="2" type="ORF">KIL84_012677</name>
</gene>
<sequence>MLFTQWGFYLHPCSGILVYRKVVSERTVEISRIANGHANFNCFTKYSTNLHSPYMDASICMFDRNKPTDEASASSAQGIERRGIEGSLQQESSSSVSIRGPEQAGPGLSSVQNRQGYCNCCHVHYSNLEQ</sequence>
<dbReference type="Proteomes" id="UP000827986">
    <property type="component" value="Unassembled WGS sequence"/>
</dbReference>
<keyword evidence="3" id="KW-1185">Reference proteome</keyword>
<evidence type="ECO:0000313" key="3">
    <source>
        <dbReference type="Proteomes" id="UP000827986"/>
    </source>
</evidence>
<organism evidence="2 3">
    <name type="scientific">Mauremys mutica</name>
    <name type="common">yellowpond turtle</name>
    <dbReference type="NCBI Taxonomy" id="74926"/>
    <lineage>
        <taxon>Eukaryota</taxon>
        <taxon>Metazoa</taxon>
        <taxon>Chordata</taxon>
        <taxon>Craniata</taxon>
        <taxon>Vertebrata</taxon>
        <taxon>Euteleostomi</taxon>
        <taxon>Archelosauria</taxon>
        <taxon>Testudinata</taxon>
        <taxon>Testudines</taxon>
        <taxon>Cryptodira</taxon>
        <taxon>Durocryptodira</taxon>
        <taxon>Testudinoidea</taxon>
        <taxon>Geoemydidae</taxon>
        <taxon>Geoemydinae</taxon>
        <taxon>Mauremys</taxon>
    </lineage>
</organism>
<comment type="caution">
    <text evidence="2">The sequence shown here is derived from an EMBL/GenBank/DDBJ whole genome shotgun (WGS) entry which is preliminary data.</text>
</comment>
<dbReference type="EMBL" id="JAHDVG010000464">
    <property type="protein sequence ID" value="KAH1184736.1"/>
    <property type="molecule type" value="Genomic_DNA"/>
</dbReference>
<name>A0A9D3XRE7_9SAUR</name>
<feature type="non-terminal residue" evidence="2">
    <location>
        <position position="130"/>
    </location>
</feature>
<accession>A0A9D3XRE7</accession>
<evidence type="ECO:0000256" key="1">
    <source>
        <dbReference type="SAM" id="MobiDB-lite"/>
    </source>
</evidence>
<reference evidence="2" key="1">
    <citation type="submission" date="2021-09" db="EMBL/GenBank/DDBJ databases">
        <title>The genome of Mauremys mutica provides insights into the evolution of semi-aquatic lifestyle.</title>
        <authorList>
            <person name="Gong S."/>
            <person name="Gao Y."/>
        </authorList>
    </citation>
    <scope>NUCLEOTIDE SEQUENCE</scope>
    <source>
        <strain evidence="2">MM-2020</strain>
        <tissue evidence="2">Muscle</tissue>
    </source>
</reference>
<proteinExistence type="predicted"/>
<protein>
    <submittedName>
        <fullName evidence="2">Uncharacterized protein</fullName>
    </submittedName>
</protein>